<protein>
    <submittedName>
        <fullName evidence="2">ASCH domain-containing protein</fullName>
    </submittedName>
</protein>
<accession>A0ABU5CKE4</accession>
<dbReference type="Gene3D" id="3.10.400.10">
    <property type="entry name" value="Sulfate adenylyltransferase"/>
    <property type="match status" value="1"/>
</dbReference>
<dbReference type="CDD" id="cd06553">
    <property type="entry name" value="ASCH_Ef3133_like"/>
    <property type="match status" value="1"/>
</dbReference>
<dbReference type="EMBL" id="JAROCA020000002">
    <property type="protein sequence ID" value="MDY0406786.1"/>
    <property type="molecule type" value="Genomic_DNA"/>
</dbReference>
<evidence type="ECO:0000313" key="2">
    <source>
        <dbReference type="EMBL" id="MDY0406786.1"/>
    </source>
</evidence>
<dbReference type="PANTHER" id="PTHR39203">
    <property type="entry name" value="CYTOPLASMIC PROTEIN-RELATED"/>
    <property type="match status" value="1"/>
</dbReference>
<dbReference type="InterPro" id="IPR007374">
    <property type="entry name" value="ASCH_domain"/>
</dbReference>
<dbReference type="SMART" id="SM01022">
    <property type="entry name" value="ASCH"/>
    <property type="match status" value="1"/>
</dbReference>
<dbReference type="Pfam" id="PF04266">
    <property type="entry name" value="ASCH"/>
    <property type="match status" value="1"/>
</dbReference>
<evidence type="ECO:0000259" key="1">
    <source>
        <dbReference type="SMART" id="SM01022"/>
    </source>
</evidence>
<dbReference type="InterPro" id="IPR015947">
    <property type="entry name" value="PUA-like_sf"/>
</dbReference>
<evidence type="ECO:0000313" key="3">
    <source>
        <dbReference type="Proteomes" id="UP001228376"/>
    </source>
</evidence>
<dbReference type="PANTHER" id="PTHR39203:SF1">
    <property type="entry name" value="CYTOPLASMIC PROTEIN"/>
    <property type="match status" value="1"/>
</dbReference>
<sequence length="147" mass="16934">MEKDSVKQIWQDFRKQNLDTPNEYVAWAFGDSKEMANTLARLVLEEKKTATASNYALYELHHEELPKVGLINILLDGDEEAVAILRTTAVDVIPFDQVTETHAYLEGEGDRSLAYWRNVHEEFLQKNWMRLVGNFINKCLSCVSVSR</sequence>
<gene>
    <name evidence="2" type="ORF">P5G51_016745</name>
</gene>
<organism evidence="2 3">
    <name type="scientific">Tigheibacillus jepli</name>
    <dbReference type="NCBI Taxonomy" id="3035914"/>
    <lineage>
        <taxon>Bacteria</taxon>
        <taxon>Bacillati</taxon>
        <taxon>Bacillota</taxon>
        <taxon>Bacilli</taxon>
        <taxon>Bacillales</taxon>
        <taxon>Bacillaceae</taxon>
        <taxon>Tigheibacillus</taxon>
    </lineage>
</organism>
<feature type="domain" description="ASCH" evidence="1">
    <location>
        <begin position="27"/>
        <end position="133"/>
    </location>
</feature>
<dbReference type="RefSeq" id="WP_320385071.1">
    <property type="nucleotide sequence ID" value="NZ_JAROCA020000002.1"/>
</dbReference>
<dbReference type="Proteomes" id="UP001228376">
    <property type="component" value="Unassembled WGS sequence"/>
</dbReference>
<dbReference type="PIRSF" id="PIRSF021320">
    <property type="entry name" value="DUF984"/>
    <property type="match status" value="1"/>
</dbReference>
<dbReference type="SUPFAM" id="SSF88697">
    <property type="entry name" value="PUA domain-like"/>
    <property type="match status" value="1"/>
</dbReference>
<proteinExistence type="predicted"/>
<dbReference type="InterPro" id="IPR009326">
    <property type="entry name" value="DUF984"/>
</dbReference>
<comment type="caution">
    <text evidence="2">The sequence shown here is derived from an EMBL/GenBank/DDBJ whole genome shotgun (WGS) entry which is preliminary data.</text>
</comment>
<reference evidence="2 3" key="1">
    <citation type="submission" date="2023-10" db="EMBL/GenBank/DDBJ databases">
        <title>179-bfca-hs.</title>
        <authorList>
            <person name="Miliotis G."/>
            <person name="Sengupta P."/>
            <person name="Hameed A."/>
            <person name="Chuvochina M."/>
            <person name="Mcdonagh F."/>
            <person name="Simpson A.C."/>
            <person name="Singh N.K."/>
            <person name="Rekha P.D."/>
            <person name="Raman K."/>
            <person name="Hugenholtz P."/>
            <person name="Venkateswaran K."/>
        </authorList>
    </citation>
    <scope>NUCLEOTIDE SEQUENCE [LARGE SCALE GENOMIC DNA]</scope>
    <source>
        <strain evidence="2 3">179-BFC-A-HS</strain>
    </source>
</reference>
<keyword evidence="3" id="KW-1185">Reference proteome</keyword>
<name>A0ABU5CKE4_9BACI</name>